<gene>
    <name evidence="2" type="ORF">GCM10025874_23490</name>
</gene>
<keyword evidence="1" id="KW-1133">Transmembrane helix</keyword>
<organism evidence="2 3">
    <name type="scientific">Arenivirga flava</name>
    <dbReference type="NCBI Taxonomy" id="1930060"/>
    <lineage>
        <taxon>Bacteria</taxon>
        <taxon>Bacillati</taxon>
        <taxon>Actinomycetota</taxon>
        <taxon>Actinomycetes</taxon>
        <taxon>Micrococcales</taxon>
        <taxon>Microbacteriaceae</taxon>
        <taxon>Arenivirga</taxon>
    </lineage>
</organism>
<dbReference type="AlphaFoldDB" id="A0AA37UKR4"/>
<feature type="transmembrane region" description="Helical" evidence="1">
    <location>
        <begin position="59"/>
        <end position="81"/>
    </location>
</feature>
<evidence type="ECO:0000313" key="2">
    <source>
        <dbReference type="EMBL" id="GMA29096.1"/>
    </source>
</evidence>
<comment type="caution">
    <text evidence="2">The sequence shown here is derived from an EMBL/GenBank/DDBJ whole genome shotgun (WGS) entry which is preliminary data.</text>
</comment>
<keyword evidence="3" id="KW-1185">Reference proteome</keyword>
<proteinExistence type="predicted"/>
<feature type="transmembrane region" description="Helical" evidence="1">
    <location>
        <begin position="220"/>
        <end position="240"/>
    </location>
</feature>
<keyword evidence="1" id="KW-0472">Membrane</keyword>
<feature type="transmembrane region" description="Helical" evidence="1">
    <location>
        <begin position="93"/>
        <end position="114"/>
    </location>
</feature>
<feature type="transmembrane region" description="Helical" evidence="1">
    <location>
        <begin position="135"/>
        <end position="161"/>
    </location>
</feature>
<feature type="transmembrane region" description="Helical" evidence="1">
    <location>
        <begin position="167"/>
        <end position="185"/>
    </location>
</feature>
<evidence type="ECO:0000256" key="1">
    <source>
        <dbReference type="SAM" id="Phobius"/>
    </source>
</evidence>
<name>A0AA37UKR4_9MICO</name>
<keyword evidence="1" id="KW-0812">Transmembrane</keyword>
<sequence>MSTMQVIALILAAGSVLIAAIAVPRSSRSSPVRSFSRSVNLAVTAEVDRTVLRRVQARSLSFAGGLVLAAVVLMGLGLAGVEPGATTGIVTVLVVYGSVALCIAVSAGAGRPWVPEGTPRMARVGAARIQDYVPAFELVGARALCGLAVLACIGSAITAGASGSGAVAAWWAGYAAIVVAIAVAWELNARRVLRRSVPAGSTQQLAWNDALRASVLRDTLTLPLTAGFFGAFAGPLHVLTELPLPGWIAAAVGGAVFLLLVAAVLVLIPIALLVKPGRHYQRRLWPELAAAPADAAGPAAPAASSAHGGAR</sequence>
<accession>A0AA37UKR4</accession>
<dbReference type="Proteomes" id="UP001157160">
    <property type="component" value="Unassembled WGS sequence"/>
</dbReference>
<dbReference type="EMBL" id="BSUL01000001">
    <property type="protein sequence ID" value="GMA29096.1"/>
    <property type="molecule type" value="Genomic_DNA"/>
</dbReference>
<dbReference type="RefSeq" id="WP_284232872.1">
    <property type="nucleotide sequence ID" value="NZ_BSUL01000001.1"/>
</dbReference>
<feature type="transmembrane region" description="Helical" evidence="1">
    <location>
        <begin position="6"/>
        <end position="23"/>
    </location>
</feature>
<protein>
    <submittedName>
        <fullName evidence="2">Uncharacterized protein</fullName>
    </submittedName>
</protein>
<reference evidence="2 3" key="1">
    <citation type="journal article" date="2014" name="Int. J. Syst. Evol. Microbiol.">
        <title>Complete genome sequence of Corynebacterium casei LMG S-19264T (=DSM 44701T), isolated from a smear-ripened cheese.</title>
        <authorList>
            <consortium name="US DOE Joint Genome Institute (JGI-PGF)"/>
            <person name="Walter F."/>
            <person name="Albersmeier A."/>
            <person name="Kalinowski J."/>
            <person name="Ruckert C."/>
        </authorList>
    </citation>
    <scope>NUCLEOTIDE SEQUENCE [LARGE SCALE GENOMIC DNA]</scope>
    <source>
        <strain evidence="2 3">NBRC 112289</strain>
    </source>
</reference>
<feature type="transmembrane region" description="Helical" evidence="1">
    <location>
        <begin position="246"/>
        <end position="274"/>
    </location>
</feature>
<evidence type="ECO:0000313" key="3">
    <source>
        <dbReference type="Proteomes" id="UP001157160"/>
    </source>
</evidence>